<dbReference type="EnsemblPlants" id="novel_model_5073_5bd9a17a">
    <property type="protein sequence ID" value="cds.novel_model_5073_5bd9a17a"/>
    <property type="gene ID" value="novel_gene_2643_5bd9a17a"/>
</dbReference>
<dbReference type="InterPro" id="IPR055357">
    <property type="entry name" value="LRR_At1g61320_AtMIF1"/>
</dbReference>
<name>A0A803R4Q3_CANSA</name>
<sequence>MDDNGWKKRAKSTSMVGGEDRISKLTDSVILHILSFLPTDQVVKTCILSKRWKLIWYAVPTLFFSNDIASELEWKQSRQKFYSYVDKYLKHRKKAMYYIVDSVITSFDLDMYDFYQRSKAGILDKWLAFAIENKVKELHLRIGLERKNNRFYPEYYCLPKVVENGTYLTVLELKCLELDSSHSFSFPFLKALSLEEIQQSDKAKDDVVFKFLLGCRCLEKLRLHKYEFLRSGDKIPLQSLSLKFLELTYTTNLDGLQVEAINLESLVITCQFPRNIDFSACKKIRNLSFDGTILVFDAIKPPSLNALISYYPLLENLTLTFRPKQYEKHLRISSQQLKSFSFKNCHFEPCNITIESVPKLSYFCYEGYIDLTISIEPSNSLSGKIVICKEDYDAAWYIDMLNFLLNLNCSWNTISLHVEECEALIWPEKFTRVCRSPLLNWKHLKVITKCNNPEIISDLKDSLMWISPSLETLSINKMQIF</sequence>
<dbReference type="OrthoDB" id="1194127at2759"/>
<accession>A0A803R4Q3</accession>
<gene>
    <name evidence="3" type="primary">LOC115718510</name>
</gene>
<dbReference type="InterPro" id="IPR036047">
    <property type="entry name" value="F-box-like_dom_sf"/>
</dbReference>
<dbReference type="Gramene" id="novel_model_5073_5bd9a17a">
    <property type="protein sequence ID" value="cds.novel_model_5073_5bd9a17a"/>
    <property type="gene ID" value="novel_gene_2643_5bd9a17a"/>
</dbReference>
<protein>
    <recommendedName>
        <fullName evidence="5">F-box domain-containing protein</fullName>
    </recommendedName>
</protein>
<evidence type="ECO:0000313" key="4">
    <source>
        <dbReference type="Proteomes" id="UP000596661"/>
    </source>
</evidence>
<feature type="domain" description="F-box" evidence="1">
    <location>
        <begin position="22"/>
        <end position="56"/>
    </location>
</feature>
<evidence type="ECO:0008006" key="5">
    <source>
        <dbReference type="Google" id="ProtNLM"/>
    </source>
</evidence>
<dbReference type="CDD" id="cd22160">
    <property type="entry name" value="F-box_AtFBL13-like"/>
    <property type="match status" value="1"/>
</dbReference>
<feature type="domain" description="At1g61320/AtMIF1 LRR" evidence="2">
    <location>
        <begin position="105"/>
        <end position="321"/>
    </location>
</feature>
<evidence type="ECO:0000259" key="2">
    <source>
        <dbReference type="Pfam" id="PF23622"/>
    </source>
</evidence>
<proteinExistence type="predicted"/>
<dbReference type="EMBL" id="UZAU01000577">
    <property type="status" value="NOT_ANNOTATED_CDS"/>
    <property type="molecule type" value="Genomic_DNA"/>
</dbReference>
<reference evidence="3" key="1">
    <citation type="submission" date="2018-11" db="EMBL/GenBank/DDBJ databases">
        <authorList>
            <person name="Grassa J C."/>
        </authorList>
    </citation>
    <scope>NUCLEOTIDE SEQUENCE [LARGE SCALE GENOMIC DNA]</scope>
</reference>
<dbReference type="AlphaFoldDB" id="A0A803R4Q3"/>
<dbReference type="Pfam" id="PF23622">
    <property type="entry name" value="LRR_At1g61320_AtMIF1"/>
    <property type="match status" value="1"/>
</dbReference>
<dbReference type="PANTHER" id="PTHR34223">
    <property type="entry name" value="OS11G0201299 PROTEIN"/>
    <property type="match status" value="1"/>
</dbReference>
<keyword evidence="4" id="KW-1185">Reference proteome</keyword>
<dbReference type="InterPro" id="IPR053781">
    <property type="entry name" value="F-box_AtFBL13-like"/>
</dbReference>
<dbReference type="SUPFAM" id="SSF52047">
    <property type="entry name" value="RNI-like"/>
    <property type="match status" value="1"/>
</dbReference>
<dbReference type="Proteomes" id="UP000596661">
    <property type="component" value="Chromosome 6"/>
</dbReference>
<dbReference type="InterPro" id="IPR053197">
    <property type="entry name" value="F-box_SCFL_complex_component"/>
</dbReference>
<dbReference type="SUPFAM" id="SSF81383">
    <property type="entry name" value="F-box domain"/>
    <property type="match status" value="1"/>
</dbReference>
<evidence type="ECO:0000313" key="3">
    <source>
        <dbReference type="EnsemblPlants" id="cds.novel_model_5073_5bd9a17a"/>
    </source>
</evidence>
<dbReference type="Gene3D" id="1.20.1280.50">
    <property type="match status" value="1"/>
</dbReference>
<dbReference type="Pfam" id="PF00646">
    <property type="entry name" value="F-box"/>
    <property type="match status" value="1"/>
</dbReference>
<organism evidence="3 4">
    <name type="scientific">Cannabis sativa</name>
    <name type="common">Hemp</name>
    <name type="synonym">Marijuana</name>
    <dbReference type="NCBI Taxonomy" id="3483"/>
    <lineage>
        <taxon>Eukaryota</taxon>
        <taxon>Viridiplantae</taxon>
        <taxon>Streptophyta</taxon>
        <taxon>Embryophyta</taxon>
        <taxon>Tracheophyta</taxon>
        <taxon>Spermatophyta</taxon>
        <taxon>Magnoliopsida</taxon>
        <taxon>eudicotyledons</taxon>
        <taxon>Gunneridae</taxon>
        <taxon>Pentapetalae</taxon>
        <taxon>rosids</taxon>
        <taxon>fabids</taxon>
        <taxon>Rosales</taxon>
        <taxon>Cannabaceae</taxon>
        <taxon>Cannabis</taxon>
    </lineage>
</organism>
<dbReference type="OMA" id="EDWAICA"/>
<dbReference type="InterPro" id="IPR001810">
    <property type="entry name" value="F-box_dom"/>
</dbReference>
<dbReference type="PANTHER" id="PTHR34223:SF51">
    <property type="entry name" value="OS06G0556300 PROTEIN"/>
    <property type="match status" value="1"/>
</dbReference>
<evidence type="ECO:0000259" key="1">
    <source>
        <dbReference type="Pfam" id="PF00646"/>
    </source>
</evidence>
<reference evidence="3" key="2">
    <citation type="submission" date="2021-03" db="UniProtKB">
        <authorList>
            <consortium name="EnsemblPlants"/>
        </authorList>
    </citation>
    <scope>IDENTIFICATION</scope>
</reference>